<evidence type="ECO:0000313" key="3">
    <source>
        <dbReference type="Proteomes" id="UP000054477"/>
    </source>
</evidence>
<keyword evidence="3" id="KW-1185">Reference proteome</keyword>
<evidence type="ECO:0000256" key="1">
    <source>
        <dbReference type="SAM" id="Phobius"/>
    </source>
</evidence>
<gene>
    <name evidence="2" type="ORF">K443DRAFT_617268</name>
</gene>
<feature type="transmembrane region" description="Helical" evidence="1">
    <location>
        <begin position="318"/>
        <end position="346"/>
    </location>
</feature>
<accession>A0A0C9XR17</accession>
<organism evidence="2 3">
    <name type="scientific">Laccaria amethystina LaAM-08-1</name>
    <dbReference type="NCBI Taxonomy" id="1095629"/>
    <lineage>
        <taxon>Eukaryota</taxon>
        <taxon>Fungi</taxon>
        <taxon>Dikarya</taxon>
        <taxon>Basidiomycota</taxon>
        <taxon>Agaricomycotina</taxon>
        <taxon>Agaricomycetes</taxon>
        <taxon>Agaricomycetidae</taxon>
        <taxon>Agaricales</taxon>
        <taxon>Agaricineae</taxon>
        <taxon>Hydnangiaceae</taxon>
        <taxon>Laccaria</taxon>
    </lineage>
</organism>
<name>A0A0C9XR17_9AGAR</name>
<protein>
    <submittedName>
        <fullName evidence="2">Unplaced genomic scaffold K443scaffold_97, whole genome shotgun sequence</fullName>
    </submittedName>
</protein>
<dbReference type="OrthoDB" id="2976657at2759"/>
<dbReference type="HOGENOM" id="CLU_826584_0_0_1"/>
<evidence type="ECO:0000313" key="2">
    <source>
        <dbReference type="EMBL" id="KIK00132.1"/>
    </source>
</evidence>
<dbReference type="Proteomes" id="UP000054477">
    <property type="component" value="Unassembled WGS sequence"/>
</dbReference>
<keyword evidence="1" id="KW-1133">Transmembrane helix</keyword>
<sequence>MTFNRARNFVVQGCYFVDNSGGQKQTLDEVRARLKDAAASGTSFNSVEEAVGMPIELPTESFDNLVSPNNLDEKYIFLMHSVNPSSVRLTGESVARHFQAKDVLLASIFFRRILSFWPAQGNRVVPSLAYQLVVSPYCTEEVKVEILGGFHAEPDIPEQSLHNQFQKLIVRPLLNAIAFLPPTLPIVFLLDSVHDCQIVENIIYALANALHDLRQGGVNAIAVITTVSYSKILDSVQSQETTTSITRTSSTPVTSPHSFISRARALAFPLLDLKYKLPDFMQRIVEVLTIFFSFWSIPFVVYFTVLISGLLIGLGPGAVLLAGTASFFVCILMLMLVSIAFPIFAYRELARVIWPRSG</sequence>
<dbReference type="AlphaFoldDB" id="A0A0C9XR17"/>
<reference evidence="2 3" key="1">
    <citation type="submission" date="2014-04" db="EMBL/GenBank/DDBJ databases">
        <authorList>
            <consortium name="DOE Joint Genome Institute"/>
            <person name="Kuo A."/>
            <person name="Kohler A."/>
            <person name="Nagy L.G."/>
            <person name="Floudas D."/>
            <person name="Copeland A."/>
            <person name="Barry K.W."/>
            <person name="Cichocki N."/>
            <person name="Veneault-Fourrey C."/>
            <person name="LaButti K."/>
            <person name="Lindquist E.A."/>
            <person name="Lipzen A."/>
            <person name="Lundell T."/>
            <person name="Morin E."/>
            <person name="Murat C."/>
            <person name="Sun H."/>
            <person name="Tunlid A."/>
            <person name="Henrissat B."/>
            <person name="Grigoriev I.V."/>
            <person name="Hibbett D.S."/>
            <person name="Martin F."/>
            <person name="Nordberg H.P."/>
            <person name="Cantor M.N."/>
            <person name="Hua S.X."/>
        </authorList>
    </citation>
    <scope>NUCLEOTIDE SEQUENCE [LARGE SCALE GENOMIC DNA]</scope>
    <source>
        <strain evidence="2 3">LaAM-08-1</strain>
    </source>
</reference>
<feature type="transmembrane region" description="Helical" evidence="1">
    <location>
        <begin position="284"/>
        <end position="312"/>
    </location>
</feature>
<keyword evidence="1" id="KW-0472">Membrane</keyword>
<keyword evidence="1" id="KW-0812">Transmembrane</keyword>
<reference evidence="3" key="2">
    <citation type="submission" date="2015-01" db="EMBL/GenBank/DDBJ databases">
        <title>Evolutionary Origins and Diversification of the Mycorrhizal Mutualists.</title>
        <authorList>
            <consortium name="DOE Joint Genome Institute"/>
            <consortium name="Mycorrhizal Genomics Consortium"/>
            <person name="Kohler A."/>
            <person name="Kuo A."/>
            <person name="Nagy L.G."/>
            <person name="Floudas D."/>
            <person name="Copeland A."/>
            <person name="Barry K.W."/>
            <person name="Cichocki N."/>
            <person name="Veneault-Fourrey C."/>
            <person name="LaButti K."/>
            <person name="Lindquist E.A."/>
            <person name="Lipzen A."/>
            <person name="Lundell T."/>
            <person name="Morin E."/>
            <person name="Murat C."/>
            <person name="Riley R."/>
            <person name="Ohm R."/>
            <person name="Sun H."/>
            <person name="Tunlid A."/>
            <person name="Henrissat B."/>
            <person name="Grigoriev I.V."/>
            <person name="Hibbett D.S."/>
            <person name="Martin F."/>
        </authorList>
    </citation>
    <scope>NUCLEOTIDE SEQUENCE [LARGE SCALE GENOMIC DNA]</scope>
    <source>
        <strain evidence="3">LaAM-08-1</strain>
    </source>
</reference>
<proteinExistence type="predicted"/>
<dbReference type="EMBL" id="KN838632">
    <property type="protein sequence ID" value="KIK00132.1"/>
    <property type="molecule type" value="Genomic_DNA"/>
</dbReference>